<feature type="compositionally biased region" description="Basic and acidic residues" evidence="1">
    <location>
        <begin position="9"/>
        <end position="21"/>
    </location>
</feature>
<comment type="caution">
    <text evidence="2">The sequence shown here is derived from an EMBL/GenBank/DDBJ whole genome shotgun (WGS) entry which is preliminary data.</text>
</comment>
<protein>
    <submittedName>
        <fullName evidence="2">Uncharacterized protein</fullName>
    </submittedName>
</protein>
<organism evidence="2 3">
    <name type="scientific">Prorocentrum cordatum</name>
    <dbReference type="NCBI Taxonomy" id="2364126"/>
    <lineage>
        <taxon>Eukaryota</taxon>
        <taxon>Sar</taxon>
        <taxon>Alveolata</taxon>
        <taxon>Dinophyceae</taxon>
        <taxon>Prorocentrales</taxon>
        <taxon>Prorocentraceae</taxon>
        <taxon>Prorocentrum</taxon>
    </lineage>
</organism>
<sequence>MRGTQAEEAGEHVRSARRDSINLDTPRVGRPDFAGTSALVNRAIEKPHGGLRAQAVQNSRLVAPREDELQGFSEAIDHTRDAVVLSGELSAAGQALSERRGLRLRVPDWLPFAADRGCAREPRLELCCLLAQAGPSARDDGVHCAATLRIVEHPGHYMNHEASNLLDPQSVDYWASLHRQVRDQAFVFEVDHEQVLGRVEWKDRGDRMGAARLSLEAQVGEAWQKLSTWDSVQTPRWQ</sequence>
<dbReference type="EMBL" id="CAUYUJ010000316">
    <property type="protein sequence ID" value="CAK0789855.1"/>
    <property type="molecule type" value="Genomic_DNA"/>
</dbReference>
<reference evidence="2" key="1">
    <citation type="submission" date="2023-10" db="EMBL/GenBank/DDBJ databases">
        <authorList>
            <person name="Chen Y."/>
            <person name="Shah S."/>
            <person name="Dougan E. K."/>
            <person name="Thang M."/>
            <person name="Chan C."/>
        </authorList>
    </citation>
    <scope>NUCLEOTIDE SEQUENCE [LARGE SCALE GENOMIC DNA]</scope>
</reference>
<evidence type="ECO:0000256" key="1">
    <source>
        <dbReference type="SAM" id="MobiDB-lite"/>
    </source>
</evidence>
<proteinExistence type="predicted"/>
<name>A0ABN9PAN4_9DINO</name>
<feature type="non-terminal residue" evidence="2">
    <location>
        <position position="238"/>
    </location>
</feature>
<feature type="region of interest" description="Disordered" evidence="1">
    <location>
        <begin position="1"/>
        <end position="28"/>
    </location>
</feature>
<evidence type="ECO:0000313" key="2">
    <source>
        <dbReference type="EMBL" id="CAK0789855.1"/>
    </source>
</evidence>
<keyword evidence="3" id="KW-1185">Reference proteome</keyword>
<evidence type="ECO:0000313" key="3">
    <source>
        <dbReference type="Proteomes" id="UP001189429"/>
    </source>
</evidence>
<dbReference type="Proteomes" id="UP001189429">
    <property type="component" value="Unassembled WGS sequence"/>
</dbReference>
<accession>A0ABN9PAN4</accession>
<gene>
    <name evidence="2" type="ORF">PCOR1329_LOCUS1305</name>
</gene>